<accession>A0A2P2Q407</accession>
<organism evidence="1">
    <name type="scientific">Rhizophora mucronata</name>
    <name type="common">Asiatic mangrove</name>
    <dbReference type="NCBI Taxonomy" id="61149"/>
    <lineage>
        <taxon>Eukaryota</taxon>
        <taxon>Viridiplantae</taxon>
        <taxon>Streptophyta</taxon>
        <taxon>Embryophyta</taxon>
        <taxon>Tracheophyta</taxon>
        <taxon>Spermatophyta</taxon>
        <taxon>Magnoliopsida</taxon>
        <taxon>eudicotyledons</taxon>
        <taxon>Gunneridae</taxon>
        <taxon>Pentapetalae</taxon>
        <taxon>rosids</taxon>
        <taxon>fabids</taxon>
        <taxon>Malpighiales</taxon>
        <taxon>Rhizophoraceae</taxon>
        <taxon>Rhizophora</taxon>
    </lineage>
</organism>
<name>A0A2P2Q407_RHIMU</name>
<proteinExistence type="predicted"/>
<dbReference type="EMBL" id="GGEC01081234">
    <property type="protein sequence ID" value="MBX61718.1"/>
    <property type="molecule type" value="Transcribed_RNA"/>
</dbReference>
<dbReference type="AlphaFoldDB" id="A0A2P2Q407"/>
<protein>
    <submittedName>
        <fullName evidence="1">Uncharacterized protein</fullName>
    </submittedName>
</protein>
<sequence>MFIANQTTCIMPMLFLDEVRDLMCSFS</sequence>
<reference evidence="1" key="1">
    <citation type="submission" date="2018-02" db="EMBL/GenBank/DDBJ databases">
        <title>Rhizophora mucronata_Transcriptome.</title>
        <authorList>
            <person name="Meera S.P."/>
            <person name="Sreeshan A."/>
            <person name="Augustine A."/>
        </authorList>
    </citation>
    <scope>NUCLEOTIDE SEQUENCE</scope>
    <source>
        <tissue evidence="1">Leaf</tissue>
    </source>
</reference>
<evidence type="ECO:0000313" key="1">
    <source>
        <dbReference type="EMBL" id="MBX61718.1"/>
    </source>
</evidence>